<gene>
    <name evidence="1" type="ORF">KTN04_06675</name>
</gene>
<dbReference type="Proteomes" id="UP000755551">
    <property type="component" value="Unassembled WGS sequence"/>
</dbReference>
<sequence>MRTSVFVLGLWFLGLWMLALPALAVDPLQLYGDSATYSVERKGKPIGHYRLDFSRSDAQTLEVAVEMALQIRVLGLFRYDYRYRANEVWQGADRLSRLDVRINDDGEARDYRFQRREDGLYRLEPGRSPVRLGDRLLTSNHWHPHLVRQSELLNTLTGEVSSLNVELQAREALQIGGESVMATRYRLGGELNNTLSWYDEQGRWLGMEFSARDGSRIRVRLRPDTEHRHNG</sequence>
<comment type="caution">
    <text evidence="1">The sequence shown here is derived from an EMBL/GenBank/DDBJ whole genome shotgun (WGS) entry which is preliminary data.</text>
</comment>
<evidence type="ECO:0008006" key="3">
    <source>
        <dbReference type="Google" id="ProtNLM"/>
    </source>
</evidence>
<dbReference type="Pfam" id="PF19630">
    <property type="entry name" value="DUF6134"/>
    <property type="match status" value="1"/>
</dbReference>
<dbReference type="RefSeq" id="WP_217334439.1">
    <property type="nucleotide sequence ID" value="NZ_JAHQZT010000006.1"/>
</dbReference>
<protein>
    <recommendedName>
        <fullName evidence="3">DUF3108 domain-containing protein</fullName>
    </recommendedName>
</protein>
<proteinExistence type="predicted"/>
<dbReference type="EMBL" id="JAHQZT010000006">
    <property type="protein sequence ID" value="MBV0933018.1"/>
    <property type="molecule type" value="Genomic_DNA"/>
</dbReference>
<dbReference type="InterPro" id="IPR045767">
    <property type="entry name" value="DUF6134"/>
</dbReference>
<accession>A0ABS6M9Q8</accession>
<reference evidence="1 2" key="1">
    <citation type="submission" date="2021-06" db="EMBL/GenBank/DDBJ databases">
        <title>Bacterium isolated from marine sediment.</title>
        <authorList>
            <person name="Zhu K.-L."/>
            <person name="Du Z.-J."/>
            <person name="Liang Q.-Y."/>
        </authorList>
    </citation>
    <scope>NUCLEOTIDE SEQUENCE [LARGE SCALE GENOMIC DNA]</scope>
    <source>
        <strain evidence="1 2">A346</strain>
    </source>
</reference>
<evidence type="ECO:0000313" key="2">
    <source>
        <dbReference type="Proteomes" id="UP000755551"/>
    </source>
</evidence>
<organism evidence="1 2">
    <name type="scientific">Marinobacterium weihaiense</name>
    <dbReference type="NCBI Taxonomy" id="2851016"/>
    <lineage>
        <taxon>Bacteria</taxon>
        <taxon>Pseudomonadati</taxon>
        <taxon>Pseudomonadota</taxon>
        <taxon>Gammaproteobacteria</taxon>
        <taxon>Oceanospirillales</taxon>
        <taxon>Oceanospirillaceae</taxon>
        <taxon>Marinobacterium</taxon>
    </lineage>
</organism>
<evidence type="ECO:0000313" key="1">
    <source>
        <dbReference type="EMBL" id="MBV0933018.1"/>
    </source>
</evidence>
<keyword evidence="2" id="KW-1185">Reference proteome</keyword>
<name>A0ABS6M9Q8_9GAMM</name>